<organism evidence="1 2">
    <name type="scientific">Acanthoscelides obtectus</name>
    <name type="common">Bean weevil</name>
    <name type="synonym">Bruchus obtectus</name>
    <dbReference type="NCBI Taxonomy" id="200917"/>
    <lineage>
        <taxon>Eukaryota</taxon>
        <taxon>Metazoa</taxon>
        <taxon>Ecdysozoa</taxon>
        <taxon>Arthropoda</taxon>
        <taxon>Hexapoda</taxon>
        <taxon>Insecta</taxon>
        <taxon>Pterygota</taxon>
        <taxon>Neoptera</taxon>
        <taxon>Endopterygota</taxon>
        <taxon>Coleoptera</taxon>
        <taxon>Polyphaga</taxon>
        <taxon>Cucujiformia</taxon>
        <taxon>Chrysomeloidea</taxon>
        <taxon>Chrysomelidae</taxon>
        <taxon>Bruchinae</taxon>
        <taxon>Bruchini</taxon>
        <taxon>Acanthoscelides</taxon>
    </lineage>
</organism>
<keyword evidence="2" id="KW-1185">Reference proteome</keyword>
<accession>A0A9P0L989</accession>
<dbReference type="AlphaFoldDB" id="A0A9P0L989"/>
<evidence type="ECO:0000313" key="2">
    <source>
        <dbReference type="Proteomes" id="UP001152888"/>
    </source>
</evidence>
<dbReference type="EMBL" id="CAKOFQ010007084">
    <property type="protein sequence ID" value="CAH1990305.1"/>
    <property type="molecule type" value="Genomic_DNA"/>
</dbReference>
<protein>
    <submittedName>
        <fullName evidence="1">Uncharacterized protein</fullName>
    </submittedName>
</protein>
<evidence type="ECO:0000313" key="1">
    <source>
        <dbReference type="EMBL" id="CAH1990305.1"/>
    </source>
</evidence>
<dbReference type="Proteomes" id="UP001152888">
    <property type="component" value="Unassembled WGS sequence"/>
</dbReference>
<comment type="caution">
    <text evidence="1">The sequence shown here is derived from an EMBL/GenBank/DDBJ whole genome shotgun (WGS) entry which is preliminary data.</text>
</comment>
<proteinExistence type="predicted"/>
<name>A0A9P0L989_ACAOB</name>
<sequence length="17" mass="2008">MDYNAFQELLTLVKPLI</sequence>
<gene>
    <name evidence="1" type="ORF">ACAOBT_LOCUS19574</name>
</gene>
<reference evidence="1" key="1">
    <citation type="submission" date="2022-03" db="EMBL/GenBank/DDBJ databases">
        <authorList>
            <person name="Sayadi A."/>
        </authorList>
    </citation>
    <scope>NUCLEOTIDE SEQUENCE</scope>
</reference>